<comment type="caution">
    <text evidence="1">The sequence shown here is derived from an EMBL/GenBank/DDBJ whole genome shotgun (WGS) entry which is preliminary data.</text>
</comment>
<keyword evidence="1" id="KW-0808">Transferase</keyword>
<evidence type="ECO:0000313" key="1">
    <source>
        <dbReference type="EMBL" id="GAB48134.1"/>
    </source>
</evidence>
<dbReference type="EMBL" id="BAFE01000043">
    <property type="protein sequence ID" value="GAB48134.1"/>
    <property type="molecule type" value="Genomic_DNA"/>
</dbReference>
<reference evidence="1 2" key="1">
    <citation type="submission" date="2012-02" db="EMBL/GenBank/DDBJ databases">
        <title>Whole genome shotgun sequence of Mobilicoccus pelagius NBRC 104925.</title>
        <authorList>
            <person name="Yoshida Y."/>
            <person name="Hosoyama A."/>
            <person name="Tsuchikane K."/>
            <person name="Katsumata H."/>
            <person name="Yamazaki S."/>
            <person name="Fujita N."/>
        </authorList>
    </citation>
    <scope>NUCLEOTIDE SEQUENCE [LARGE SCALE GENOMIC DNA]</scope>
    <source>
        <strain evidence="1 2">NBRC 104925</strain>
    </source>
</reference>
<protein>
    <submittedName>
        <fullName evidence="1">Gluconokinase</fullName>
    </submittedName>
</protein>
<gene>
    <name evidence="1" type="primary">gntK</name>
    <name evidence="1" type="ORF">MOPEL_060_00510</name>
</gene>
<accession>H5UQX6</accession>
<keyword evidence="1" id="KW-0418">Kinase</keyword>
<sequence>MEPAPTEGSPAPGGPAAGRRVFGVTVCNEAPHASSGQSTTERPLAVVMGFYGSGGSVCGEARAKELGVPIADADVFHPPANVDETTEPLQDDEVGLTVDFTKSVADVVDEMRGHLVPGHERTPRVPGRAHLPLLHSCPGGVR</sequence>
<evidence type="ECO:0000313" key="2">
    <source>
        <dbReference type="Proteomes" id="UP000004367"/>
    </source>
</evidence>
<organism evidence="1 2">
    <name type="scientific">Mobilicoccus pelagius NBRC 104925</name>
    <dbReference type="NCBI Taxonomy" id="1089455"/>
    <lineage>
        <taxon>Bacteria</taxon>
        <taxon>Bacillati</taxon>
        <taxon>Actinomycetota</taxon>
        <taxon>Actinomycetes</taxon>
        <taxon>Micrococcales</taxon>
        <taxon>Dermatophilaceae</taxon>
        <taxon>Mobilicoccus</taxon>
    </lineage>
</organism>
<dbReference type="Proteomes" id="UP000004367">
    <property type="component" value="Unassembled WGS sequence"/>
</dbReference>
<proteinExistence type="predicted"/>
<dbReference type="AlphaFoldDB" id="H5UQX6"/>
<dbReference type="GO" id="GO:0016301">
    <property type="term" value="F:kinase activity"/>
    <property type="evidence" value="ECO:0007669"/>
    <property type="project" value="UniProtKB-KW"/>
</dbReference>
<dbReference type="Gene3D" id="3.40.50.300">
    <property type="entry name" value="P-loop containing nucleotide triphosphate hydrolases"/>
    <property type="match status" value="1"/>
</dbReference>
<name>H5UQX6_9MICO</name>
<dbReference type="STRING" id="1089455.MOPEL_060_00510"/>
<keyword evidence="2" id="KW-1185">Reference proteome</keyword>
<dbReference type="InterPro" id="IPR027417">
    <property type="entry name" value="P-loop_NTPase"/>
</dbReference>